<reference evidence="1" key="1">
    <citation type="submission" date="2020-08" db="EMBL/GenBank/DDBJ databases">
        <title>Multicomponent nature underlies the extraordinary mechanical properties of spider dragline silk.</title>
        <authorList>
            <person name="Kono N."/>
            <person name="Nakamura H."/>
            <person name="Mori M."/>
            <person name="Yoshida Y."/>
            <person name="Ohtoshi R."/>
            <person name="Malay A.D."/>
            <person name="Moran D.A.P."/>
            <person name="Tomita M."/>
            <person name="Numata K."/>
            <person name="Arakawa K."/>
        </authorList>
    </citation>
    <scope>NUCLEOTIDE SEQUENCE</scope>
</reference>
<sequence>MHVKSAKVQSPFTRGMWKFGEDVPTQVLLLSLDHGSESRNSSPIALKRYFRERNCPSVSSEEFTAEDDDNIYTAPIRAEKDILEHPEIPNIPSNTPKDQYSSGYLMVWTGLIWGEHTYLHISDRYDQNPSLTGLVHVQSIKSLKPTTHGVGEWGGSSQVPFSLLDHGAKLRGMLPIAKVRPEQIVNPLTDYL</sequence>
<protein>
    <submittedName>
        <fullName evidence="1">Uncharacterized protein</fullName>
    </submittedName>
</protein>
<comment type="caution">
    <text evidence="1">The sequence shown here is derived from an EMBL/GenBank/DDBJ whole genome shotgun (WGS) entry which is preliminary data.</text>
</comment>
<proteinExistence type="predicted"/>
<dbReference type="Proteomes" id="UP000887159">
    <property type="component" value="Unassembled WGS sequence"/>
</dbReference>
<name>A0A8X6SLN1_TRICX</name>
<gene>
    <name evidence="1" type="ORF">TNCV_4473201</name>
</gene>
<evidence type="ECO:0000313" key="1">
    <source>
        <dbReference type="EMBL" id="GFY11337.1"/>
    </source>
</evidence>
<accession>A0A8X6SLN1</accession>
<organism evidence="1 2">
    <name type="scientific">Trichonephila clavipes</name>
    <name type="common">Golden silk orbweaver</name>
    <name type="synonym">Nephila clavipes</name>
    <dbReference type="NCBI Taxonomy" id="2585209"/>
    <lineage>
        <taxon>Eukaryota</taxon>
        <taxon>Metazoa</taxon>
        <taxon>Ecdysozoa</taxon>
        <taxon>Arthropoda</taxon>
        <taxon>Chelicerata</taxon>
        <taxon>Arachnida</taxon>
        <taxon>Araneae</taxon>
        <taxon>Araneomorphae</taxon>
        <taxon>Entelegynae</taxon>
        <taxon>Araneoidea</taxon>
        <taxon>Nephilidae</taxon>
        <taxon>Trichonephila</taxon>
    </lineage>
</organism>
<keyword evidence="2" id="KW-1185">Reference proteome</keyword>
<evidence type="ECO:0000313" key="2">
    <source>
        <dbReference type="Proteomes" id="UP000887159"/>
    </source>
</evidence>
<dbReference type="EMBL" id="BMAU01021304">
    <property type="protein sequence ID" value="GFY11337.1"/>
    <property type="molecule type" value="Genomic_DNA"/>
</dbReference>
<dbReference type="AlphaFoldDB" id="A0A8X6SLN1"/>